<comment type="subcellular location">
    <subcellularLocation>
        <location evidence="1">Membrane</location>
        <topology evidence="1">Multi-pass membrane protein</topology>
    </subcellularLocation>
</comment>
<evidence type="ECO:0000256" key="5">
    <source>
        <dbReference type="SAM" id="Phobius"/>
    </source>
</evidence>
<accession>A0A6P4D3N4</accession>
<gene>
    <name evidence="8" type="primary">LOC107484820</name>
</gene>
<dbReference type="SUPFAM" id="SSF103481">
    <property type="entry name" value="Multidrug resistance efflux transporter EmrE"/>
    <property type="match status" value="1"/>
</dbReference>
<evidence type="ECO:0000313" key="8">
    <source>
        <dbReference type="RefSeq" id="XP_015960845.1"/>
    </source>
</evidence>
<evidence type="ECO:0000256" key="3">
    <source>
        <dbReference type="ARBA" id="ARBA00022989"/>
    </source>
</evidence>
<dbReference type="AlphaFoldDB" id="A0A6P4D3N4"/>
<keyword evidence="7" id="KW-1185">Reference proteome</keyword>
<evidence type="ECO:0000256" key="4">
    <source>
        <dbReference type="ARBA" id="ARBA00023136"/>
    </source>
</evidence>
<keyword evidence="3 5" id="KW-1133">Transmembrane helix</keyword>
<dbReference type="InterPro" id="IPR037185">
    <property type="entry name" value="EmrE-like"/>
</dbReference>
<dbReference type="PANTHER" id="PTHR11132">
    <property type="entry name" value="SOLUTE CARRIER FAMILY 35"/>
    <property type="match status" value="1"/>
</dbReference>
<feature type="transmembrane region" description="Helical" evidence="5">
    <location>
        <begin position="189"/>
        <end position="208"/>
    </location>
</feature>
<organism evidence="7 8">
    <name type="scientific">Arachis duranensis</name>
    <name type="common">Wild peanut</name>
    <dbReference type="NCBI Taxonomy" id="130453"/>
    <lineage>
        <taxon>Eukaryota</taxon>
        <taxon>Viridiplantae</taxon>
        <taxon>Streptophyta</taxon>
        <taxon>Embryophyta</taxon>
        <taxon>Tracheophyta</taxon>
        <taxon>Spermatophyta</taxon>
        <taxon>Magnoliopsida</taxon>
        <taxon>eudicotyledons</taxon>
        <taxon>Gunneridae</taxon>
        <taxon>Pentapetalae</taxon>
        <taxon>rosids</taxon>
        <taxon>fabids</taxon>
        <taxon>Fabales</taxon>
        <taxon>Fabaceae</taxon>
        <taxon>Papilionoideae</taxon>
        <taxon>50 kb inversion clade</taxon>
        <taxon>dalbergioids sensu lato</taxon>
        <taxon>Dalbergieae</taxon>
        <taxon>Pterocarpus clade</taxon>
        <taxon>Arachis</taxon>
    </lineage>
</organism>
<feature type="transmembrane region" description="Helical" evidence="5">
    <location>
        <begin position="101"/>
        <end position="121"/>
    </location>
</feature>
<feature type="transmembrane region" description="Helical" evidence="5">
    <location>
        <begin position="7"/>
        <end position="25"/>
    </location>
</feature>
<evidence type="ECO:0000256" key="1">
    <source>
        <dbReference type="ARBA" id="ARBA00004141"/>
    </source>
</evidence>
<protein>
    <submittedName>
        <fullName evidence="8">Probable sugar phosphate/phosphate translocator At5g05820</fullName>
    </submittedName>
</protein>
<keyword evidence="4 5" id="KW-0472">Membrane</keyword>
<dbReference type="InterPro" id="IPR004853">
    <property type="entry name" value="Sugar_P_trans_dom"/>
</dbReference>
<evidence type="ECO:0000256" key="2">
    <source>
        <dbReference type="ARBA" id="ARBA00022692"/>
    </source>
</evidence>
<dbReference type="InterPro" id="IPR050186">
    <property type="entry name" value="TPT_transporter"/>
</dbReference>
<dbReference type="Pfam" id="PF03151">
    <property type="entry name" value="TPT"/>
    <property type="match status" value="1"/>
</dbReference>
<reference evidence="7" key="1">
    <citation type="journal article" date="2016" name="Nat. Genet.">
        <title>The genome sequences of Arachis duranensis and Arachis ipaensis, the diploid ancestors of cultivated peanut.</title>
        <authorList>
            <person name="Bertioli D.J."/>
            <person name="Cannon S.B."/>
            <person name="Froenicke L."/>
            <person name="Huang G."/>
            <person name="Farmer A.D."/>
            <person name="Cannon E.K."/>
            <person name="Liu X."/>
            <person name="Gao D."/>
            <person name="Clevenger J."/>
            <person name="Dash S."/>
            <person name="Ren L."/>
            <person name="Moretzsohn M.C."/>
            <person name="Shirasawa K."/>
            <person name="Huang W."/>
            <person name="Vidigal B."/>
            <person name="Abernathy B."/>
            <person name="Chu Y."/>
            <person name="Niederhuth C.E."/>
            <person name="Umale P."/>
            <person name="Araujo A.C."/>
            <person name="Kozik A."/>
            <person name="Kim K.D."/>
            <person name="Burow M.D."/>
            <person name="Varshney R.K."/>
            <person name="Wang X."/>
            <person name="Zhang X."/>
            <person name="Barkley N."/>
            <person name="Guimaraes P.M."/>
            <person name="Isobe S."/>
            <person name="Guo B."/>
            <person name="Liao B."/>
            <person name="Stalker H.T."/>
            <person name="Schmitz R.J."/>
            <person name="Scheffler B.E."/>
            <person name="Leal-Bertioli S.C."/>
            <person name="Xun X."/>
            <person name="Jackson S.A."/>
            <person name="Michelmore R."/>
            <person name="Ozias-Akins P."/>
        </authorList>
    </citation>
    <scope>NUCLEOTIDE SEQUENCE [LARGE SCALE GENOMIC DNA]</scope>
    <source>
        <strain evidence="7">cv. V14167</strain>
    </source>
</reference>
<feature type="transmembrane region" description="Helical" evidence="5">
    <location>
        <begin position="74"/>
        <end position="95"/>
    </location>
</feature>
<proteinExistence type="predicted"/>
<feature type="transmembrane region" description="Helical" evidence="5">
    <location>
        <begin position="128"/>
        <end position="145"/>
    </location>
</feature>
<feature type="transmembrane region" description="Helical" evidence="5">
    <location>
        <begin position="151"/>
        <end position="168"/>
    </location>
</feature>
<dbReference type="GeneID" id="107484820"/>
<dbReference type="Proteomes" id="UP000515211">
    <property type="component" value="Chromosome 4"/>
</dbReference>
<keyword evidence="2 5" id="KW-0812">Transmembrane</keyword>
<evidence type="ECO:0000259" key="6">
    <source>
        <dbReference type="Pfam" id="PF03151"/>
    </source>
</evidence>
<dbReference type="GO" id="GO:0016020">
    <property type="term" value="C:membrane"/>
    <property type="evidence" value="ECO:0007669"/>
    <property type="project" value="UniProtKB-SubCell"/>
</dbReference>
<sequence>MKAIPWPTIGVVISWYSSNIGVLLLNKYLLSNYGFKYPVFLTMCHMMMCSLLSFIAISIMQVVPLQNIQSRRQFAKICFLSLVFCFSVVCGNISLNYIPVSFNQAIGATTPFFTAVFAYFMTSKREAWVTYCTLLPVVGGVIIATGGERSFHLFGFLICVSSTAARAFKSVLQSILLSSEGEKLNSMSLLLYMAPIAMLVLFPATLLMEKNVIGTTVDLARNDIRIVWYLLFSSSIDSIEKHDDSLSHMWCNQLNINVICQIFSQVLGNAKGAVAVVVSILIFKNPISVIGMMGYALTVTGVILYSETKKRYS</sequence>
<name>A0A6P4D3N4_ARADU</name>
<dbReference type="RefSeq" id="XP_015960845.1">
    <property type="nucleotide sequence ID" value="XM_016105359.3"/>
</dbReference>
<evidence type="ECO:0000313" key="7">
    <source>
        <dbReference type="Proteomes" id="UP000515211"/>
    </source>
</evidence>
<reference evidence="8" key="2">
    <citation type="submission" date="2025-08" db="UniProtKB">
        <authorList>
            <consortium name="RefSeq"/>
        </authorList>
    </citation>
    <scope>IDENTIFICATION</scope>
    <source>
        <tissue evidence="8">Whole plant</tissue>
    </source>
</reference>
<dbReference type="KEGG" id="adu:107484820"/>
<feature type="transmembrane region" description="Helical" evidence="5">
    <location>
        <begin position="287"/>
        <end position="305"/>
    </location>
</feature>
<feature type="domain" description="Sugar phosphate transporter" evidence="6">
    <location>
        <begin position="11"/>
        <end position="306"/>
    </location>
</feature>
<dbReference type="OrthoDB" id="10261634at2759"/>
<feature type="transmembrane region" description="Helical" evidence="5">
    <location>
        <begin position="37"/>
        <end position="62"/>
    </location>
</feature>